<evidence type="ECO:0000313" key="1">
    <source>
        <dbReference type="EnsemblMetazoa" id="GBRI009238-PA"/>
    </source>
</evidence>
<reference evidence="2" key="1">
    <citation type="submission" date="2014-03" db="EMBL/GenBank/DDBJ databases">
        <authorList>
            <person name="Aksoy S."/>
            <person name="Warren W."/>
            <person name="Wilson R.K."/>
        </authorList>
    </citation>
    <scope>NUCLEOTIDE SEQUENCE [LARGE SCALE GENOMIC DNA]</scope>
    <source>
        <strain evidence="2">IAEA</strain>
    </source>
</reference>
<evidence type="ECO:0000313" key="2">
    <source>
        <dbReference type="Proteomes" id="UP000091820"/>
    </source>
</evidence>
<dbReference type="AlphaFoldDB" id="A0A1A9W7R5"/>
<dbReference type="SUPFAM" id="SSF48371">
    <property type="entry name" value="ARM repeat"/>
    <property type="match status" value="1"/>
</dbReference>
<organism evidence="1 2">
    <name type="scientific">Glossina brevipalpis</name>
    <dbReference type="NCBI Taxonomy" id="37001"/>
    <lineage>
        <taxon>Eukaryota</taxon>
        <taxon>Metazoa</taxon>
        <taxon>Ecdysozoa</taxon>
        <taxon>Arthropoda</taxon>
        <taxon>Hexapoda</taxon>
        <taxon>Insecta</taxon>
        <taxon>Pterygota</taxon>
        <taxon>Neoptera</taxon>
        <taxon>Endopterygota</taxon>
        <taxon>Diptera</taxon>
        <taxon>Brachycera</taxon>
        <taxon>Muscomorpha</taxon>
        <taxon>Hippoboscoidea</taxon>
        <taxon>Glossinidae</taxon>
        <taxon>Glossina</taxon>
    </lineage>
</organism>
<keyword evidence="2" id="KW-1185">Reference proteome</keyword>
<sequence length="298" mass="34912">MDSILDVFVALSMHMNGSQQILQSGRLINQFYEIVENGEEIGSKVAIILTFCTKENDDVCFLQERYNAIGRVARIFARDVCIYSHPQAIYRHLKWLLEIYPDVGINEGLFEILFTRVKNRVNEFHKNELKCFAFLLRCPEGQKRFVAIDGIKEMYDILSDTKRKLSSYKYVVFTIMEGLFDKKALWRCSEFIDLPEILTELAKNDKEAQLFSLQALYNLADVPRIKHLMRTNCYEILKKIDCELKISEDRKAELIHKLDREIYHTNELRAIGRTHIDIDMEDRPAPFGSGRRLPLRHI</sequence>
<dbReference type="Proteomes" id="UP000091820">
    <property type="component" value="Unassembled WGS sequence"/>
</dbReference>
<proteinExistence type="predicted"/>
<accession>A0A1A9W7R5</accession>
<protein>
    <submittedName>
        <fullName evidence="1">Uncharacterized protein</fullName>
    </submittedName>
</protein>
<dbReference type="VEuPathDB" id="VectorBase:GBRI009238"/>
<dbReference type="STRING" id="37001.A0A1A9W7R5"/>
<reference evidence="1" key="2">
    <citation type="submission" date="2020-05" db="UniProtKB">
        <authorList>
            <consortium name="EnsemblMetazoa"/>
        </authorList>
    </citation>
    <scope>IDENTIFICATION</scope>
    <source>
        <strain evidence="1">IAEA</strain>
    </source>
</reference>
<dbReference type="EnsemblMetazoa" id="GBRI009238-RA">
    <property type="protein sequence ID" value="GBRI009238-PA"/>
    <property type="gene ID" value="GBRI009238"/>
</dbReference>
<dbReference type="InterPro" id="IPR016024">
    <property type="entry name" value="ARM-type_fold"/>
</dbReference>
<name>A0A1A9W7R5_9MUSC</name>